<gene>
    <name evidence="3" type="primary">LOC117652539</name>
</gene>
<protein>
    <submittedName>
        <fullName evidence="3">Uncharacterized protein LOC117652539</fullName>
    </submittedName>
</protein>
<evidence type="ECO:0000256" key="1">
    <source>
        <dbReference type="SAM" id="SignalP"/>
    </source>
</evidence>
<sequence length="247" mass="27093">MASTIYLSMLLLCAVCYAAEEQGPALERCTQDDPNVNECLRKAIQSAIRSLKDGYAPLGMVPLDPLVIEQLVLLSPENAKCDLNKYDVVGLTNVICEEASFVVTGDKSFRLTFDLLLPQFDAAGTYSMEKGFLGNKKPNQGSFTFNLTEYRANFVLDGALSTASDGQEYATLTGVSSSFNGGINPRVHFENLSQGRNKLWNRAPQGVLQGYKTAIDQLHPILAQTYSNLLFQNVPFAYLFPPTKTAV</sequence>
<dbReference type="SMART" id="SM00700">
    <property type="entry name" value="JHBP"/>
    <property type="match status" value="1"/>
</dbReference>
<keyword evidence="1" id="KW-0732">Signal</keyword>
<dbReference type="InterPro" id="IPR038606">
    <property type="entry name" value="To_sf"/>
</dbReference>
<accession>A0A6P9ABR4</accession>
<evidence type="ECO:0000313" key="2">
    <source>
        <dbReference type="Proteomes" id="UP000515158"/>
    </source>
</evidence>
<dbReference type="InterPro" id="IPR010562">
    <property type="entry name" value="Haemolymph_juvenile_hormone-bd"/>
</dbReference>
<feature type="signal peptide" evidence="1">
    <location>
        <begin position="1"/>
        <end position="18"/>
    </location>
</feature>
<dbReference type="GeneID" id="117652539"/>
<feature type="chain" id="PRO_5028206092" evidence="1">
    <location>
        <begin position="19"/>
        <end position="247"/>
    </location>
</feature>
<dbReference type="RefSeq" id="XP_034253416.1">
    <property type="nucleotide sequence ID" value="XM_034397525.1"/>
</dbReference>
<dbReference type="GO" id="GO:0005615">
    <property type="term" value="C:extracellular space"/>
    <property type="evidence" value="ECO:0007669"/>
    <property type="project" value="TreeGrafter"/>
</dbReference>
<dbReference type="Proteomes" id="UP000515158">
    <property type="component" value="Unplaced"/>
</dbReference>
<dbReference type="Gene3D" id="3.15.10.30">
    <property type="entry name" value="Haemolymph juvenile hormone binding protein"/>
    <property type="match status" value="1"/>
</dbReference>
<keyword evidence="2" id="KW-1185">Reference proteome</keyword>
<organism evidence="3">
    <name type="scientific">Thrips palmi</name>
    <name type="common">Melon thrips</name>
    <dbReference type="NCBI Taxonomy" id="161013"/>
    <lineage>
        <taxon>Eukaryota</taxon>
        <taxon>Metazoa</taxon>
        <taxon>Ecdysozoa</taxon>
        <taxon>Arthropoda</taxon>
        <taxon>Hexapoda</taxon>
        <taxon>Insecta</taxon>
        <taxon>Pterygota</taxon>
        <taxon>Neoptera</taxon>
        <taxon>Paraneoptera</taxon>
        <taxon>Thysanoptera</taxon>
        <taxon>Terebrantia</taxon>
        <taxon>Thripoidea</taxon>
        <taxon>Thripidae</taxon>
        <taxon>Thrips</taxon>
    </lineage>
</organism>
<name>A0A6P9ABR4_THRPL</name>
<evidence type="ECO:0000313" key="3">
    <source>
        <dbReference type="RefSeq" id="XP_034253416.1"/>
    </source>
</evidence>
<dbReference type="KEGG" id="tpal:117652539"/>
<dbReference type="PANTHER" id="PTHR11008:SF18">
    <property type="entry name" value="BCDNA.GH05536-RELATED"/>
    <property type="match status" value="1"/>
</dbReference>
<dbReference type="PANTHER" id="PTHR11008">
    <property type="entry name" value="PROTEIN TAKEOUT-LIKE PROTEIN"/>
    <property type="match status" value="1"/>
</dbReference>
<dbReference type="OrthoDB" id="8196554at2759"/>
<dbReference type="Pfam" id="PF06585">
    <property type="entry name" value="JHBP"/>
    <property type="match status" value="1"/>
</dbReference>
<dbReference type="AlphaFoldDB" id="A0A6P9ABR4"/>
<dbReference type="InParanoid" id="A0A6P9ABR4"/>
<reference evidence="3" key="1">
    <citation type="submission" date="2025-08" db="UniProtKB">
        <authorList>
            <consortium name="RefSeq"/>
        </authorList>
    </citation>
    <scope>IDENTIFICATION</scope>
    <source>
        <tissue evidence="3">Total insect</tissue>
    </source>
</reference>
<proteinExistence type="predicted"/>